<dbReference type="EMBL" id="CP053586">
    <property type="protein sequence ID" value="WNZ25646.1"/>
    <property type="molecule type" value="Genomic_DNA"/>
</dbReference>
<organism evidence="2">
    <name type="scientific">Leptolyngbya sp. NK1-12</name>
    <dbReference type="NCBI Taxonomy" id="2547451"/>
    <lineage>
        <taxon>Bacteria</taxon>
        <taxon>Bacillati</taxon>
        <taxon>Cyanobacteriota</taxon>
        <taxon>Cyanophyceae</taxon>
        <taxon>Leptolyngbyales</taxon>
        <taxon>Leptolyngbyaceae</taxon>
        <taxon>Leptolyngbya group</taxon>
        <taxon>Leptolyngbya</taxon>
    </lineage>
</organism>
<name>A0AA96WP18_9CYAN</name>
<evidence type="ECO:0000256" key="1">
    <source>
        <dbReference type="SAM" id="MobiDB-lite"/>
    </source>
</evidence>
<protein>
    <submittedName>
        <fullName evidence="2">Uncharacterized protein</fullName>
    </submittedName>
</protein>
<gene>
    <name evidence="2" type="ORF">HJG54_24275</name>
</gene>
<proteinExistence type="predicted"/>
<sequence>MMNHMMGTGYLGETRMGPDGNLYQWVEGIDGLGNPIGFWNKLKKLGKRAVRTAARYYPPAQALKLVSPGSGYDGLGSLYQAADGSLYQMQGLSGDEEGMGADDLTQVMGFGSYLGETRMGPDGNVYQWVQGVDGLGNPIGFWKKWKKKLRGFVQKTLPLAQKIAPFVPGGSAVLTAATPFLKQAGIAGHNGLGALYQAPDGTLYQMQGLAEDEALYGYGEDEELQGLAEEDLQGHGEEELDGLTEDEELQGYGEEDEMQGMEGYVRQNNMSGLERYEPQQAPTTRWFNPPSQTPEIWKAPW</sequence>
<dbReference type="RefSeq" id="WP_316431806.1">
    <property type="nucleotide sequence ID" value="NZ_CP053586.1"/>
</dbReference>
<reference evidence="2" key="1">
    <citation type="submission" date="2020-05" db="EMBL/GenBank/DDBJ databases">
        <authorList>
            <person name="Zhu T."/>
            <person name="Keshari N."/>
            <person name="Lu X."/>
        </authorList>
    </citation>
    <scope>NUCLEOTIDE SEQUENCE</scope>
    <source>
        <strain evidence="2">NK1-12</strain>
    </source>
</reference>
<accession>A0AA96WP18</accession>
<dbReference type="AlphaFoldDB" id="A0AA96WP18"/>
<feature type="region of interest" description="Disordered" evidence="1">
    <location>
        <begin position="278"/>
        <end position="301"/>
    </location>
</feature>
<evidence type="ECO:0000313" key="2">
    <source>
        <dbReference type="EMBL" id="WNZ25646.1"/>
    </source>
</evidence>
<feature type="compositionally biased region" description="Polar residues" evidence="1">
    <location>
        <begin position="280"/>
        <end position="294"/>
    </location>
</feature>